<evidence type="ECO:0000313" key="2">
    <source>
        <dbReference type="Proteomes" id="UP001149331"/>
    </source>
</evidence>
<name>A0AAW6JWF7_MEDGN</name>
<accession>A0AAW6JWF7</accession>
<evidence type="ECO:0000313" key="1">
    <source>
        <dbReference type="EMBL" id="MDE1202326.1"/>
    </source>
</evidence>
<dbReference type="EMBL" id="JAPZEG010000001">
    <property type="protein sequence ID" value="MDE1202326.1"/>
    <property type="molecule type" value="Genomic_DNA"/>
</dbReference>
<sequence>MSKKALHCLSCDYRWMTEDNMDSCPKCKSANIEYVKDRICLDCGSAWYWHSSTSKKCIKCGSENTTDEIDDYNCKMDDYQLLYNISHDGNFILQMLRLKNNDPIEYQLKMQQFKMTQTNTSNQPHCPYCNSTNLTKVSGTSRFASTLMFGIGSKKVGKQWKCNNCKSYF</sequence>
<proteinExistence type="predicted"/>
<gene>
    <name evidence="1" type="ORF">O4N78_01825</name>
</gene>
<reference evidence="1" key="1">
    <citation type="submission" date="2022-12" db="EMBL/GenBank/DDBJ databases">
        <title>Genome of R. gnavus strain RSHDN_120.</title>
        <authorList>
            <person name="Abdugheni R."/>
        </authorList>
    </citation>
    <scope>NUCLEOTIDE SEQUENCE</scope>
    <source>
        <strain evidence="1">RSHDN_120</strain>
    </source>
</reference>
<dbReference type="AlphaFoldDB" id="A0AAW6JWF7"/>
<protein>
    <submittedName>
        <fullName evidence="1">Uncharacterized protein</fullName>
    </submittedName>
</protein>
<dbReference type="Proteomes" id="UP001149331">
    <property type="component" value="Unassembled WGS sequence"/>
</dbReference>
<organism evidence="1 2">
    <name type="scientific">Mediterraneibacter gnavus</name>
    <name type="common">Ruminococcus gnavus</name>
    <dbReference type="NCBI Taxonomy" id="33038"/>
    <lineage>
        <taxon>Bacteria</taxon>
        <taxon>Bacillati</taxon>
        <taxon>Bacillota</taxon>
        <taxon>Clostridia</taxon>
        <taxon>Lachnospirales</taxon>
        <taxon>Lachnospiraceae</taxon>
        <taxon>Mediterraneibacter</taxon>
    </lineage>
</organism>
<dbReference type="RefSeq" id="WP_118401448.1">
    <property type="nucleotide sequence ID" value="NZ_JAPZEG010000001.1"/>
</dbReference>
<comment type="caution">
    <text evidence="1">The sequence shown here is derived from an EMBL/GenBank/DDBJ whole genome shotgun (WGS) entry which is preliminary data.</text>
</comment>